<keyword evidence="5 8" id="KW-0812">Transmembrane</keyword>
<evidence type="ECO:0000313" key="11">
    <source>
        <dbReference type="Proteomes" id="UP000010471"/>
    </source>
</evidence>
<dbReference type="InterPro" id="IPR011701">
    <property type="entry name" value="MFS"/>
</dbReference>
<dbReference type="Gene3D" id="1.20.1720.10">
    <property type="entry name" value="Multidrug resistance protein D"/>
    <property type="match status" value="1"/>
</dbReference>
<feature type="transmembrane region" description="Helical" evidence="8">
    <location>
        <begin position="313"/>
        <end position="335"/>
    </location>
</feature>
<comment type="similarity">
    <text evidence="2">Belongs to the major facilitator superfamily. EmrB family.</text>
</comment>
<evidence type="ECO:0000256" key="8">
    <source>
        <dbReference type="SAM" id="Phobius"/>
    </source>
</evidence>
<dbReference type="KEGG" id="mic:Mic7113_0475"/>
<dbReference type="eggNOG" id="COG2814">
    <property type="taxonomic scope" value="Bacteria"/>
</dbReference>
<feature type="transmembrane region" description="Helical" evidence="8">
    <location>
        <begin position="246"/>
        <end position="263"/>
    </location>
</feature>
<dbReference type="PANTHER" id="PTHR42718:SF9">
    <property type="entry name" value="MAJOR FACILITATOR SUPERFAMILY MULTIDRUG TRANSPORTER MFSC"/>
    <property type="match status" value="1"/>
</dbReference>
<evidence type="ECO:0000313" key="10">
    <source>
        <dbReference type="EMBL" id="AFZ16394.1"/>
    </source>
</evidence>
<evidence type="ECO:0000256" key="6">
    <source>
        <dbReference type="ARBA" id="ARBA00022989"/>
    </source>
</evidence>
<evidence type="ECO:0000259" key="9">
    <source>
        <dbReference type="PROSITE" id="PS50850"/>
    </source>
</evidence>
<dbReference type="HOGENOM" id="CLU_000960_28_0_3"/>
<feature type="domain" description="Major facilitator superfamily (MFS) profile" evidence="9">
    <location>
        <begin position="26"/>
        <end position="469"/>
    </location>
</feature>
<sequence>MTDTDAIRKPEQTPRSEQVTLKTWIGLMGAMLGAFMAVLDIQITNSSLQEIQAALGASLEEGSWISTAYLVAEVVVIPLTGWLSQVFSVRRYLFFNTTLFIFFSICCAWSVNLPMMIGFRALQGFTGGVLIPMALTIVLTSLPPAKQPVGMALFAITATFAPSIGPTLGGWLTDNLGWQYNFYLNVIPGIMMLSAIAYAIPAKPMQLNLLKGGDWWGIISMAIGLGCLEVVLEEGNRKDWFASQEISQLAIVSVVFLSLFLWIELTRRRPFINLRLLLRRNFGIGSISALSLGLGLFGSIYILPLYLSRIQGYTAMQIGEVIMWSGLPQLFLIPFVPKLMQRFDARFLAAIGFSLFAVSCFMNSHMTHETGIEQLRWSQLVRAAGQPLMIVPLTSITTGGIEPAQAGSASGLFNMLRNLGGSIGIAILSTLLTRREQFHSNRIGEGVSVFDPETQQRIEQLTQAFITGV</sequence>
<dbReference type="PROSITE" id="PS50850">
    <property type="entry name" value="MFS"/>
    <property type="match status" value="1"/>
</dbReference>
<dbReference type="GO" id="GO:0005886">
    <property type="term" value="C:plasma membrane"/>
    <property type="evidence" value="ECO:0007669"/>
    <property type="project" value="UniProtKB-SubCell"/>
</dbReference>
<dbReference type="CDD" id="cd17503">
    <property type="entry name" value="MFS_LmrB_MDR_like"/>
    <property type="match status" value="1"/>
</dbReference>
<feature type="transmembrane region" description="Helical" evidence="8">
    <location>
        <begin position="284"/>
        <end position="307"/>
    </location>
</feature>
<dbReference type="AlphaFoldDB" id="K9W9E5"/>
<evidence type="ECO:0000256" key="4">
    <source>
        <dbReference type="ARBA" id="ARBA00022475"/>
    </source>
</evidence>
<keyword evidence="11" id="KW-1185">Reference proteome</keyword>
<keyword evidence="6 8" id="KW-1133">Transmembrane helix</keyword>
<feature type="transmembrane region" description="Helical" evidence="8">
    <location>
        <begin position="21"/>
        <end position="43"/>
    </location>
</feature>
<dbReference type="InterPro" id="IPR004638">
    <property type="entry name" value="EmrB-like"/>
</dbReference>
<dbReference type="InterPro" id="IPR020846">
    <property type="entry name" value="MFS_dom"/>
</dbReference>
<name>K9W9E5_9CYAN</name>
<dbReference type="PANTHER" id="PTHR42718">
    <property type="entry name" value="MAJOR FACILITATOR SUPERFAMILY MULTIDRUG TRANSPORTER MFSC"/>
    <property type="match status" value="1"/>
</dbReference>
<evidence type="ECO:0000256" key="2">
    <source>
        <dbReference type="ARBA" id="ARBA00008537"/>
    </source>
</evidence>
<dbReference type="InterPro" id="IPR036259">
    <property type="entry name" value="MFS_trans_sf"/>
</dbReference>
<evidence type="ECO:0000256" key="5">
    <source>
        <dbReference type="ARBA" id="ARBA00022692"/>
    </source>
</evidence>
<comment type="subcellular location">
    <subcellularLocation>
        <location evidence="1">Cell membrane</location>
        <topology evidence="1">Multi-pass membrane protein</topology>
    </subcellularLocation>
</comment>
<dbReference type="OrthoDB" id="9816041at2"/>
<dbReference type="GO" id="GO:0022857">
    <property type="term" value="F:transmembrane transporter activity"/>
    <property type="evidence" value="ECO:0007669"/>
    <property type="project" value="InterPro"/>
</dbReference>
<dbReference type="EMBL" id="CP003630">
    <property type="protein sequence ID" value="AFZ16394.1"/>
    <property type="molecule type" value="Genomic_DNA"/>
</dbReference>
<evidence type="ECO:0000256" key="3">
    <source>
        <dbReference type="ARBA" id="ARBA00022448"/>
    </source>
</evidence>
<dbReference type="FunFam" id="1.20.1720.10:FF:000016">
    <property type="entry name" value="EmrB/QacA family drug resistance transporter"/>
    <property type="match status" value="1"/>
</dbReference>
<dbReference type="Gene3D" id="1.20.1250.20">
    <property type="entry name" value="MFS general substrate transporter like domains"/>
    <property type="match status" value="1"/>
</dbReference>
<feature type="transmembrane region" description="Helical" evidence="8">
    <location>
        <begin position="178"/>
        <end position="200"/>
    </location>
</feature>
<dbReference type="Pfam" id="PF07690">
    <property type="entry name" value="MFS_1"/>
    <property type="match status" value="1"/>
</dbReference>
<dbReference type="SUPFAM" id="SSF103473">
    <property type="entry name" value="MFS general substrate transporter"/>
    <property type="match status" value="1"/>
</dbReference>
<proteinExistence type="inferred from homology"/>
<keyword evidence="3" id="KW-0813">Transport</keyword>
<organism evidence="10 11">
    <name type="scientific">Allocoleopsis franciscana PCC 7113</name>
    <dbReference type="NCBI Taxonomy" id="1173027"/>
    <lineage>
        <taxon>Bacteria</taxon>
        <taxon>Bacillati</taxon>
        <taxon>Cyanobacteriota</taxon>
        <taxon>Cyanophyceae</taxon>
        <taxon>Coleofasciculales</taxon>
        <taxon>Coleofasciculaceae</taxon>
        <taxon>Allocoleopsis</taxon>
        <taxon>Allocoleopsis franciscana</taxon>
    </lineage>
</organism>
<dbReference type="PATRIC" id="fig|1173027.3.peg.527"/>
<evidence type="ECO:0000256" key="7">
    <source>
        <dbReference type="ARBA" id="ARBA00023136"/>
    </source>
</evidence>
<feature type="transmembrane region" description="Helical" evidence="8">
    <location>
        <begin position="347"/>
        <end position="366"/>
    </location>
</feature>
<dbReference type="Proteomes" id="UP000010471">
    <property type="component" value="Chromosome"/>
</dbReference>
<dbReference type="NCBIfam" id="TIGR00711">
    <property type="entry name" value="efflux_EmrB"/>
    <property type="match status" value="1"/>
</dbReference>
<keyword evidence="7 8" id="KW-0472">Membrane</keyword>
<feature type="transmembrane region" description="Helical" evidence="8">
    <location>
        <begin position="92"/>
        <end position="111"/>
    </location>
</feature>
<feature type="transmembrane region" description="Helical" evidence="8">
    <location>
        <begin position="212"/>
        <end position="231"/>
    </location>
</feature>
<feature type="transmembrane region" description="Helical" evidence="8">
    <location>
        <begin position="117"/>
        <end position="139"/>
    </location>
</feature>
<dbReference type="STRING" id="1173027.Mic7113_0475"/>
<dbReference type="RefSeq" id="WP_015180558.1">
    <property type="nucleotide sequence ID" value="NC_019738.1"/>
</dbReference>
<evidence type="ECO:0000256" key="1">
    <source>
        <dbReference type="ARBA" id="ARBA00004651"/>
    </source>
</evidence>
<protein>
    <submittedName>
        <fullName evidence="10">Drug resistance transporter, EmrB/QacA subfamily</fullName>
    </submittedName>
</protein>
<keyword evidence="4" id="KW-1003">Cell membrane</keyword>
<accession>K9W9E5</accession>
<feature type="transmembrane region" description="Helical" evidence="8">
    <location>
        <begin position="63"/>
        <end position="83"/>
    </location>
</feature>
<feature type="transmembrane region" description="Helical" evidence="8">
    <location>
        <begin position="151"/>
        <end position="172"/>
    </location>
</feature>
<reference evidence="10 11" key="1">
    <citation type="submission" date="2012-06" db="EMBL/GenBank/DDBJ databases">
        <title>Finished chromosome of genome of Microcoleus sp. PCC 7113.</title>
        <authorList>
            <consortium name="US DOE Joint Genome Institute"/>
            <person name="Gugger M."/>
            <person name="Coursin T."/>
            <person name="Rippka R."/>
            <person name="Tandeau De Marsac N."/>
            <person name="Huntemann M."/>
            <person name="Wei C.-L."/>
            <person name="Han J."/>
            <person name="Detter J.C."/>
            <person name="Han C."/>
            <person name="Tapia R."/>
            <person name="Chen A."/>
            <person name="Kyrpides N."/>
            <person name="Mavromatis K."/>
            <person name="Markowitz V."/>
            <person name="Szeto E."/>
            <person name="Ivanova N."/>
            <person name="Pagani I."/>
            <person name="Pati A."/>
            <person name="Goodwin L."/>
            <person name="Nordberg H.P."/>
            <person name="Cantor M.N."/>
            <person name="Hua S.X."/>
            <person name="Woyke T."/>
            <person name="Kerfeld C.A."/>
        </authorList>
    </citation>
    <scope>NUCLEOTIDE SEQUENCE [LARGE SCALE GENOMIC DNA]</scope>
    <source>
        <strain evidence="10 11">PCC 7113</strain>
    </source>
</reference>
<gene>
    <name evidence="10" type="ORF">Mic7113_0475</name>
</gene>